<protein>
    <submittedName>
        <fullName evidence="4">Aminopeptidase</fullName>
    </submittedName>
</protein>
<dbReference type="EMBL" id="VUJV01000003">
    <property type="protein sequence ID" value="KAA1418876.1"/>
    <property type="molecule type" value="Genomic_DNA"/>
</dbReference>
<organism evidence="4 5">
    <name type="scientific">Nocardioides humilatus</name>
    <dbReference type="NCBI Taxonomy" id="2607660"/>
    <lineage>
        <taxon>Bacteria</taxon>
        <taxon>Bacillati</taxon>
        <taxon>Actinomycetota</taxon>
        <taxon>Actinomycetes</taxon>
        <taxon>Propionibacteriales</taxon>
        <taxon>Nocardioidaceae</taxon>
        <taxon>Nocardioides</taxon>
    </lineage>
</organism>
<sequence>MTRLSGSFDGGPGCAASARVAGPGVAVPHGIPGWTTATGPGSRTAAGGDRSCNTGAVFTGLGRRSSLGALLCAVLLVTALVVPLGPAPSYGSVGAPTVTRAAHHRLGLEARIERLGVVDSVTEVPGFGPKGTRFFRIWFRLPVDHDHPDGRHFRLRGTLLHRGTDRPLVLATSGYGLRSWQGTGPNEVTQLVRGNQLDLEHRFFRPSRPDRPRWARQLTIRQAAADVHLVVRGLKQIYGRPWLSTGASKGGMTMTYHRRFYPGDVAGTVAYVAPNDVVDDEDDAYADFLANVGGEAFADCRADLVAVQRRILEDRDWFVAKLEKTVGTNGTHLSLVGGADRAVEVAAIETYFAFWQYQPAEAACPEVPGAAATDQDIWEWVDSVLGWYFLTDEDTRYYVPYYYQAATQLGAPAPYEAPIADLLRYPGHDVPATFVPDDLEPLVHDATAMPDVDRWVRKRASRMLFVYGELDPWSAEPFSCGETGEARECVRYYAPEGNHGSKIGSLPGPDERAAAGLVRQWAGLSAKLPPGLVGRLRDTERHADLRGVPASDQPRP</sequence>
<name>A0A5B1LEJ4_9ACTN</name>
<dbReference type="GO" id="GO:0004177">
    <property type="term" value="F:aminopeptidase activity"/>
    <property type="evidence" value="ECO:0007669"/>
    <property type="project" value="UniProtKB-KW"/>
</dbReference>
<gene>
    <name evidence="4" type="ORF">F0U44_10380</name>
</gene>
<accession>A0A5B1LEJ4</accession>
<keyword evidence="1" id="KW-0645">Protease</keyword>
<dbReference type="Pfam" id="PF05576">
    <property type="entry name" value="Peptidase_S37"/>
    <property type="match status" value="1"/>
</dbReference>
<evidence type="ECO:0000313" key="4">
    <source>
        <dbReference type="EMBL" id="KAA1418876.1"/>
    </source>
</evidence>
<dbReference type="Proteomes" id="UP000325003">
    <property type="component" value="Unassembled WGS sequence"/>
</dbReference>
<dbReference type="InterPro" id="IPR029058">
    <property type="entry name" value="AB_hydrolase_fold"/>
</dbReference>
<keyword evidence="2" id="KW-0732">Signal</keyword>
<evidence type="ECO:0000313" key="5">
    <source>
        <dbReference type="Proteomes" id="UP000325003"/>
    </source>
</evidence>
<dbReference type="GO" id="GO:0008239">
    <property type="term" value="F:dipeptidyl-peptidase activity"/>
    <property type="evidence" value="ECO:0007669"/>
    <property type="project" value="TreeGrafter"/>
</dbReference>
<dbReference type="SUPFAM" id="SSF53474">
    <property type="entry name" value="alpha/beta-Hydrolases"/>
    <property type="match status" value="1"/>
</dbReference>
<reference evidence="4 5" key="2">
    <citation type="submission" date="2019-09" db="EMBL/GenBank/DDBJ databases">
        <authorList>
            <person name="Jin C."/>
        </authorList>
    </citation>
    <scope>NUCLEOTIDE SEQUENCE [LARGE SCALE GENOMIC DNA]</scope>
    <source>
        <strain evidence="4 5">BN130099</strain>
    </source>
</reference>
<dbReference type="GO" id="GO:0006508">
    <property type="term" value="P:proteolysis"/>
    <property type="evidence" value="ECO:0007669"/>
    <property type="project" value="UniProtKB-KW"/>
</dbReference>
<dbReference type="AlphaFoldDB" id="A0A5B1LEJ4"/>
<dbReference type="Gene3D" id="3.40.50.1820">
    <property type="entry name" value="alpha/beta hydrolase"/>
    <property type="match status" value="1"/>
</dbReference>
<comment type="caution">
    <text evidence="4">The sequence shown here is derived from an EMBL/GenBank/DDBJ whole genome shotgun (WGS) entry which is preliminary data.</text>
</comment>
<keyword evidence="5" id="KW-1185">Reference proteome</keyword>
<keyword evidence="3" id="KW-0378">Hydrolase</keyword>
<dbReference type="PANTHER" id="PTHR11010">
    <property type="entry name" value="PROTEASE S28 PRO-X CARBOXYPEPTIDASE-RELATED"/>
    <property type="match status" value="1"/>
</dbReference>
<evidence type="ECO:0000256" key="1">
    <source>
        <dbReference type="ARBA" id="ARBA00022670"/>
    </source>
</evidence>
<evidence type="ECO:0000256" key="3">
    <source>
        <dbReference type="ARBA" id="ARBA00022801"/>
    </source>
</evidence>
<proteinExistence type="predicted"/>
<keyword evidence="4" id="KW-0031">Aminopeptidase</keyword>
<dbReference type="InterPro" id="IPR008761">
    <property type="entry name" value="Peptidase_S37"/>
</dbReference>
<evidence type="ECO:0000256" key="2">
    <source>
        <dbReference type="ARBA" id="ARBA00022729"/>
    </source>
</evidence>
<dbReference type="PANTHER" id="PTHR11010:SF38">
    <property type="entry name" value="LYSOSOMAL PRO-X CARBOXYPEPTIDASE"/>
    <property type="match status" value="1"/>
</dbReference>
<reference evidence="4 5" key="1">
    <citation type="submission" date="2019-09" db="EMBL/GenBank/DDBJ databases">
        <title>Nocardioides panacisoli sp. nov., isolated from the soil of a ginseng field.</title>
        <authorList>
            <person name="Cho C."/>
        </authorList>
    </citation>
    <scope>NUCLEOTIDE SEQUENCE [LARGE SCALE GENOMIC DNA]</scope>
    <source>
        <strain evidence="4 5">BN130099</strain>
    </source>
</reference>